<protein>
    <submittedName>
        <fullName evidence="2">Uncharacterized protein</fullName>
    </submittedName>
</protein>
<reference evidence="2 3" key="1">
    <citation type="submission" date="2018-04" db="EMBL/GenBank/DDBJ databases">
        <authorList>
            <person name="Zhang X."/>
            <person name="Yuan J."/>
            <person name="Li F."/>
            <person name="Xiang J."/>
        </authorList>
    </citation>
    <scope>NUCLEOTIDE SEQUENCE [LARGE SCALE GENOMIC DNA]</scope>
    <source>
        <tissue evidence="2">Muscle</tissue>
    </source>
</reference>
<accession>A0A3R7MT26</accession>
<reference evidence="2 3" key="2">
    <citation type="submission" date="2019-01" db="EMBL/GenBank/DDBJ databases">
        <title>The decoding of complex shrimp genome reveals the adaptation for benthos swimmer, frequently molting mechanism and breeding impact on genome.</title>
        <authorList>
            <person name="Sun Y."/>
            <person name="Gao Y."/>
            <person name="Yu Y."/>
        </authorList>
    </citation>
    <scope>NUCLEOTIDE SEQUENCE [LARGE SCALE GENOMIC DNA]</scope>
    <source>
        <tissue evidence="2">Muscle</tissue>
    </source>
</reference>
<name>A0A3R7MT26_PENVA</name>
<feature type="compositionally biased region" description="Polar residues" evidence="1">
    <location>
        <begin position="178"/>
        <end position="187"/>
    </location>
</feature>
<dbReference type="EMBL" id="QCYY01000409">
    <property type="protein sequence ID" value="ROT85191.1"/>
    <property type="molecule type" value="Genomic_DNA"/>
</dbReference>
<dbReference type="AlphaFoldDB" id="A0A3R7MT26"/>
<feature type="compositionally biased region" description="Polar residues" evidence="1">
    <location>
        <begin position="141"/>
        <end position="151"/>
    </location>
</feature>
<keyword evidence="3" id="KW-1185">Reference proteome</keyword>
<evidence type="ECO:0000313" key="3">
    <source>
        <dbReference type="Proteomes" id="UP000283509"/>
    </source>
</evidence>
<dbReference type="Proteomes" id="UP000283509">
    <property type="component" value="Unassembled WGS sequence"/>
</dbReference>
<feature type="region of interest" description="Disordered" evidence="1">
    <location>
        <begin position="51"/>
        <end position="254"/>
    </location>
</feature>
<feature type="compositionally biased region" description="Pro residues" evidence="1">
    <location>
        <begin position="156"/>
        <end position="168"/>
    </location>
</feature>
<proteinExistence type="predicted"/>
<gene>
    <name evidence="2" type="ORF">C7M84_020599</name>
</gene>
<feature type="region of interest" description="Disordered" evidence="1">
    <location>
        <begin position="266"/>
        <end position="285"/>
    </location>
</feature>
<evidence type="ECO:0000313" key="2">
    <source>
        <dbReference type="EMBL" id="ROT85191.1"/>
    </source>
</evidence>
<organism evidence="2 3">
    <name type="scientific">Penaeus vannamei</name>
    <name type="common">Whiteleg shrimp</name>
    <name type="synonym">Litopenaeus vannamei</name>
    <dbReference type="NCBI Taxonomy" id="6689"/>
    <lineage>
        <taxon>Eukaryota</taxon>
        <taxon>Metazoa</taxon>
        <taxon>Ecdysozoa</taxon>
        <taxon>Arthropoda</taxon>
        <taxon>Crustacea</taxon>
        <taxon>Multicrustacea</taxon>
        <taxon>Malacostraca</taxon>
        <taxon>Eumalacostraca</taxon>
        <taxon>Eucarida</taxon>
        <taxon>Decapoda</taxon>
        <taxon>Dendrobranchiata</taxon>
        <taxon>Penaeoidea</taxon>
        <taxon>Penaeidae</taxon>
        <taxon>Penaeus</taxon>
    </lineage>
</organism>
<feature type="region of interest" description="Disordered" evidence="1">
    <location>
        <begin position="454"/>
        <end position="479"/>
    </location>
</feature>
<comment type="caution">
    <text evidence="2">The sequence shown here is derived from an EMBL/GenBank/DDBJ whole genome shotgun (WGS) entry which is preliminary data.</text>
</comment>
<feature type="compositionally biased region" description="Low complexity" evidence="1">
    <location>
        <begin position="267"/>
        <end position="276"/>
    </location>
</feature>
<evidence type="ECO:0000256" key="1">
    <source>
        <dbReference type="SAM" id="MobiDB-lite"/>
    </source>
</evidence>
<sequence length="517" mass="56366">MAGGAKTGLRRVKAAHVLRRCFTLEDPPTAAFPDDVGGRRVVRAASEEEAWASPLEAGREADDGGEEVAAAGQALRPSVQPAKSKSHARPKSCVTPVSSHKAKAAEGDDADGAKAPSISKAKKQSPKRPPEEPRPATPTPSIQIKISSAEETQAALPPPSVPDHPSAPPASDKVPKVPQQTRKTSPTEPGVRNKGDLEPYDGLSVQKAPILPQASKREGGGTPLSSLSDNQEDNDDALSTSSQKLKGYKPKNGFEFLPFSKLFTKPSSRYSSRSSSCDPDLGVENTYHQFNDCEKEIISKTRTALKQRITSANQRRISNTKNKKIHLNIVVNAQPDSDDSALFSDPEEAQAPRRPLSADSGTKRKNKTKNAKTKDRDLPPPHKTIKKTPKEPTLNKKQALKSDSNKPHDKKDETRPRDTAKRIRKREIPTIMSEISPVPSDIEQEIIVPPPRLSTSSASVRNHHNRHQNNRLTSDSDDNNCINDDNLFVPARGGLLRTIINDANGYKPVTKTWRGNK</sequence>
<feature type="region of interest" description="Disordered" evidence="1">
    <location>
        <begin position="337"/>
        <end position="429"/>
    </location>
</feature>
<feature type="compositionally biased region" description="Basic and acidic residues" evidence="1">
    <location>
        <begin position="403"/>
        <end position="421"/>
    </location>
</feature>